<evidence type="ECO:0000313" key="2">
    <source>
        <dbReference type="EMBL" id="MDN3293102.1"/>
    </source>
</evidence>
<dbReference type="InterPro" id="IPR032869">
    <property type="entry name" value="WHH_dom_containing"/>
</dbReference>
<dbReference type="SMART" id="SM00860">
    <property type="entry name" value="SMI1_KNR4"/>
    <property type="match status" value="1"/>
</dbReference>
<dbReference type="Gene3D" id="3.40.1580.10">
    <property type="entry name" value="SMI1/KNR4-like"/>
    <property type="match status" value="1"/>
</dbReference>
<dbReference type="InterPro" id="IPR018958">
    <property type="entry name" value="Knr4/Smi1-like_dom"/>
</dbReference>
<dbReference type="Pfam" id="PF09346">
    <property type="entry name" value="SMI1_KNR4"/>
    <property type="match status" value="1"/>
</dbReference>
<feature type="domain" description="Knr4/Smi1-like" evidence="1">
    <location>
        <begin position="163"/>
        <end position="301"/>
    </location>
</feature>
<accession>A0ABT7Z0S7</accession>
<keyword evidence="3" id="KW-1185">Reference proteome</keyword>
<dbReference type="Proteomes" id="UP001174050">
    <property type="component" value="Unassembled WGS sequence"/>
</dbReference>
<sequence length="329" mass="35102">MTTGRLGQQAAPAAPPNAAYAGQVVHFPDPVRAARHPGGVRVDENGHPNFSPYARAAAEIAEPPEGFGVDELRLTDYVSANAALAASGHELWDTIPPVATPHGWTWHHVAGTRRMQLVPVEVKALLRHHGGLATAAVDQSKRGTRPLQETRPAHFGLPKGSLSVTEAQLQGVEEDLGYRLPGAYRSFLKAAGGCAPVGAALDAELGLLVDQPFFTVRDEAAVNDLVYVNKCLRDHLTKDYLGVGFVQGGLLAVKVRGGGDVGSVWFCAYDDARDQDGWTVRERVERLLLPCGADFDAFLQRLAGNPPELETVANLMVDGGFARAVPVGE</sequence>
<dbReference type="RefSeq" id="WP_290109926.1">
    <property type="nucleotide sequence ID" value="NZ_JAUEPL010000003.1"/>
</dbReference>
<organism evidence="2 3">
    <name type="scientific">Streptomyces ficellus</name>
    <dbReference type="NCBI Taxonomy" id="1977088"/>
    <lineage>
        <taxon>Bacteria</taxon>
        <taxon>Bacillati</taxon>
        <taxon>Actinomycetota</taxon>
        <taxon>Actinomycetes</taxon>
        <taxon>Kitasatosporales</taxon>
        <taxon>Streptomycetaceae</taxon>
        <taxon>Streptomyces</taxon>
    </lineage>
</organism>
<name>A0ABT7Z0S7_9ACTN</name>
<protein>
    <submittedName>
        <fullName evidence="2">SMI1/KNR4 family protein</fullName>
    </submittedName>
</protein>
<dbReference type="Pfam" id="PF14414">
    <property type="entry name" value="WHH"/>
    <property type="match status" value="1"/>
</dbReference>
<gene>
    <name evidence="2" type="ORF">QWM81_03375</name>
</gene>
<evidence type="ECO:0000313" key="3">
    <source>
        <dbReference type="Proteomes" id="UP001174050"/>
    </source>
</evidence>
<dbReference type="InterPro" id="IPR037883">
    <property type="entry name" value="Knr4/Smi1-like_sf"/>
</dbReference>
<proteinExistence type="predicted"/>
<reference evidence="2" key="1">
    <citation type="submission" date="2023-06" db="EMBL/GenBank/DDBJ databases">
        <title>WGS-Sequencing of Streptomyces ficellus isolate 21 collected from sand in Gara Djebilet Iron Mine in Algeria.</title>
        <authorList>
            <person name="Zegers G.P."/>
            <person name="Gomez A."/>
            <person name="Gueddou A."/>
            <person name="Zahara A.F."/>
            <person name="Worth M."/>
            <person name="Sevigny J.L."/>
            <person name="Tisa L."/>
        </authorList>
    </citation>
    <scope>NUCLEOTIDE SEQUENCE</scope>
    <source>
        <strain evidence="2">AS11</strain>
    </source>
</reference>
<dbReference type="SUPFAM" id="SSF160631">
    <property type="entry name" value="SMI1/KNR4-like"/>
    <property type="match status" value="1"/>
</dbReference>
<comment type="caution">
    <text evidence="2">The sequence shown here is derived from an EMBL/GenBank/DDBJ whole genome shotgun (WGS) entry which is preliminary data.</text>
</comment>
<dbReference type="EMBL" id="JAUEPL010000003">
    <property type="protein sequence ID" value="MDN3293102.1"/>
    <property type="molecule type" value="Genomic_DNA"/>
</dbReference>
<evidence type="ECO:0000259" key="1">
    <source>
        <dbReference type="SMART" id="SM00860"/>
    </source>
</evidence>